<keyword evidence="2" id="KW-1185">Reference proteome</keyword>
<proteinExistence type="predicted"/>
<feature type="non-terminal residue" evidence="1">
    <location>
        <position position="1"/>
    </location>
</feature>
<sequence>PSFIKSCWKSSSFYHGTRNEKFDRGRVLCDAFDVCVFQGVLCGPGRPRRSPWTSSNSTKGRTFCSCPYRTKIPSMCLGTDTAILSIGATDVPVRSTGGVPR</sequence>
<evidence type="ECO:0000313" key="1">
    <source>
        <dbReference type="EMBL" id="GIX66821.1"/>
    </source>
</evidence>
<dbReference type="EMBL" id="BPLR01001824">
    <property type="protein sequence ID" value="GIX66821.1"/>
    <property type="molecule type" value="Genomic_DNA"/>
</dbReference>
<evidence type="ECO:0000313" key="2">
    <source>
        <dbReference type="Proteomes" id="UP001054945"/>
    </source>
</evidence>
<comment type="caution">
    <text evidence="1">The sequence shown here is derived from an EMBL/GenBank/DDBJ whole genome shotgun (WGS) entry which is preliminary data.</text>
</comment>
<protein>
    <submittedName>
        <fullName evidence="1">Uncharacterized protein</fullName>
    </submittedName>
</protein>
<accession>A0AAV4M5Z1</accession>
<gene>
    <name evidence="1" type="ORF">CEXT_91851</name>
</gene>
<name>A0AAV4M5Z1_CAEEX</name>
<organism evidence="1 2">
    <name type="scientific">Caerostris extrusa</name>
    <name type="common">Bark spider</name>
    <name type="synonym">Caerostris bankana</name>
    <dbReference type="NCBI Taxonomy" id="172846"/>
    <lineage>
        <taxon>Eukaryota</taxon>
        <taxon>Metazoa</taxon>
        <taxon>Ecdysozoa</taxon>
        <taxon>Arthropoda</taxon>
        <taxon>Chelicerata</taxon>
        <taxon>Arachnida</taxon>
        <taxon>Araneae</taxon>
        <taxon>Araneomorphae</taxon>
        <taxon>Entelegynae</taxon>
        <taxon>Araneoidea</taxon>
        <taxon>Araneidae</taxon>
        <taxon>Caerostris</taxon>
    </lineage>
</organism>
<dbReference type="AlphaFoldDB" id="A0AAV4M5Z1"/>
<reference evidence="1 2" key="1">
    <citation type="submission" date="2021-06" db="EMBL/GenBank/DDBJ databases">
        <title>Caerostris extrusa draft genome.</title>
        <authorList>
            <person name="Kono N."/>
            <person name="Arakawa K."/>
        </authorList>
    </citation>
    <scope>NUCLEOTIDE SEQUENCE [LARGE SCALE GENOMIC DNA]</scope>
</reference>
<dbReference type="Proteomes" id="UP001054945">
    <property type="component" value="Unassembled WGS sequence"/>
</dbReference>